<dbReference type="KEGG" id="acaf:CA12_05160"/>
<dbReference type="Pfam" id="PF09348">
    <property type="entry name" value="DUF1990"/>
    <property type="match status" value="1"/>
</dbReference>
<proteinExistence type="predicted"/>
<sequence length="212" mass="22827">MPSLTHPTADRLAGLLTAAAGSDPTHRPGGLEGPGDRWTCGGLLRTGHRVDLGRGPTAFAAARDTLRRWGQFPDWVEVRAGDCLGPPPPPRAGGHLCILARGGGLWWSNPVRIHEVRDEPDCFSVAYVTLPGHVCRGEERFALTREADGRIWYDVRADSQLAHPLAKLAGPLVRRRQAEFARDSLAAMRRAVAPADELIPRPPGPTPGLIAA</sequence>
<dbReference type="InterPro" id="IPR014457">
    <property type="entry name" value="UCP010260"/>
</dbReference>
<keyword evidence="3" id="KW-1185">Reference proteome</keyword>
<gene>
    <name evidence="2" type="ORF">CA12_05160</name>
</gene>
<evidence type="ECO:0000313" key="2">
    <source>
        <dbReference type="EMBL" id="QDT14443.1"/>
    </source>
</evidence>
<feature type="domain" description="DUF1990" evidence="1">
    <location>
        <begin position="46"/>
        <end position="186"/>
    </location>
</feature>
<organism evidence="2 3">
    <name type="scientific">Alienimonas californiensis</name>
    <dbReference type="NCBI Taxonomy" id="2527989"/>
    <lineage>
        <taxon>Bacteria</taxon>
        <taxon>Pseudomonadati</taxon>
        <taxon>Planctomycetota</taxon>
        <taxon>Planctomycetia</taxon>
        <taxon>Planctomycetales</taxon>
        <taxon>Planctomycetaceae</taxon>
        <taxon>Alienimonas</taxon>
    </lineage>
</organism>
<dbReference type="PIRSF" id="PIRSF010260">
    <property type="entry name" value="UCP010260"/>
    <property type="match status" value="1"/>
</dbReference>
<name>A0A517P4Y4_9PLAN</name>
<dbReference type="AlphaFoldDB" id="A0A517P4Y4"/>
<dbReference type="PANTHER" id="PTHR34202:SF1">
    <property type="entry name" value="UPF0548 PROTEIN"/>
    <property type="match status" value="1"/>
</dbReference>
<protein>
    <recommendedName>
        <fullName evidence="1">DUF1990 domain-containing protein</fullName>
    </recommendedName>
</protein>
<evidence type="ECO:0000313" key="3">
    <source>
        <dbReference type="Proteomes" id="UP000318741"/>
    </source>
</evidence>
<dbReference type="EMBL" id="CP036265">
    <property type="protein sequence ID" value="QDT14443.1"/>
    <property type="molecule type" value="Genomic_DNA"/>
</dbReference>
<dbReference type="InterPro" id="IPR018960">
    <property type="entry name" value="DUF1990"/>
</dbReference>
<dbReference type="RefSeq" id="WP_145357284.1">
    <property type="nucleotide sequence ID" value="NZ_CP036265.1"/>
</dbReference>
<accession>A0A517P4Y4</accession>
<dbReference type="Proteomes" id="UP000318741">
    <property type="component" value="Chromosome"/>
</dbReference>
<evidence type="ECO:0000259" key="1">
    <source>
        <dbReference type="Pfam" id="PF09348"/>
    </source>
</evidence>
<dbReference type="PANTHER" id="PTHR34202">
    <property type="entry name" value="UPF0548 PROTEIN"/>
    <property type="match status" value="1"/>
</dbReference>
<reference evidence="2 3" key="1">
    <citation type="submission" date="2019-02" db="EMBL/GenBank/DDBJ databases">
        <title>Deep-cultivation of Planctomycetes and their phenomic and genomic characterization uncovers novel biology.</title>
        <authorList>
            <person name="Wiegand S."/>
            <person name="Jogler M."/>
            <person name="Boedeker C."/>
            <person name="Pinto D."/>
            <person name="Vollmers J."/>
            <person name="Rivas-Marin E."/>
            <person name="Kohn T."/>
            <person name="Peeters S.H."/>
            <person name="Heuer A."/>
            <person name="Rast P."/>
            <person name="Oberbeckmann S."/>
            <person name="Bunk B."/>
            <person name="Jeske O."/>
            <person name="Meyerdierks A."/>
            <person name="Storesund J.E."/>
            <person name="Kallscheuer N."/>
            <person name="Luecker S."/>
            <person name="Lage O.M."/>
            <person name="Pohl T."/>
            <person name="Merkel B.J."/>
            <person name="Hornburger P."/>
            <person name="Mueller R.-W."/>
            <person name="Bruemmer F."/>
            <person name="Labrenz M."/>
            <person name="Spormann A.M."/>
            <person name="Op den Camp H."/>
            <person name="Overmann J."/>
            <person name="Amann R."/>
            <person name="Jetten M.S.M."/>
            <person name="Mascher T."/>
            <person name="Medema M.H."/>
            <person name="Devos D.P."/>
            <person name="Kaster A.-K."/>
            <person name="Ovreas L."/>
            <person name="Rohde M."/>
            <person name="Galperin M.Y."/>
            <person name="Jogler C."/>
        </authorList>
    </citation>
    <scope>NUCLEOTIDE SEQUENCE [LARGE SCALE GENOMIC DNA]</scope>
    <source>
        <strain evidence="2 3">CA12</strain>
    </source>
</reference>
<dbReference type="OrthoDB" id="120660at2"/>